<dbReference type="Gene3D" id="1.10.510.10">
    <property type="entry name" value="Transferase(Phosphotransferase) domain 1"/>
    <property type="match status" value="1"/>
</dbReference>
<evidence type="ECO:0000256" key="12">
    <source>
        <dbReference type="SAM" id="MobiDB-lite"/>
    </source>
</evidence>
<dbReference type="SMART" id="SM00220">
    <property type="entry name" value="S_TKc"/>
    <property type="match status" value="1"/>
</dbReference>
<keyword evidence="7 10" id="KW-0067">ATP-binding</keyword>
<dbReference type="CDD" id="cd08215">
    <property type="entry name" value="STKc_Nek"/>
    <property type="match status" value="1"/>
</dbReference>
<dbReference type="PROSITE" id="PS00107">
    <property type="entry name" value="PROTEIN_KINASE_ATP"/>
    <property type="match status" value="1"/>
</dbReference>
<dbReference type="EC" id="2.7.11.1" evidence="2"/>
<dbReference type="InterPro" id="IPR051131">
    <property type="entry name" value="NEK_Ser/Thr_kinase_NIMA"/>
</dbReference>
<evidence type="ECO:0000256" key="7">
    <source>
        <dbReference type="ARBA" id="ARBA00022840"/>
    </source>
</evidence>
<reference evidence="14" key="1">
    <citation type="submission" date="2009-12" db="EMBL/GenBank/DDBJ databases">
        <title>The Genome Sequence of Anolis carolinensis (Green Anole Lizard).</title>
        <authorList>
            <consortium name="The Genome Sequencing Platform"/>
            <person name="Di Palma F."/>
            <person name="Alfoldi J."/>
            <person name="Heiman D."/>
            <person name="Young S."/>
            <person name="Grabherr M."/>
            <person name="Johnson J."/>
            <person name="Lander E.S."/>
            <person name="Lindblad-Toh K."/>
        </authorList>
    </citation>
    <scope>NUCLEOTIDE SEQUENCE [LARGE SCALE GENOMIC DNA]</scope>
    <source>
        <strain evidence="14">JBL SC #1</strain>
    </source>
</reference>
<keyword evidence="6" id="KW-0418">Kinase</keyword>
<dbReference type="Pfam" id="PF00069">
    <property type="entry name" value="Pkinase"/>
    <property type="match status" value="1"/>
</dbReference>
<keyword evidence="4" id="KW-0808">Transferase</keyword>
<evidence type="ECO:0000256" key="2">
    <source>
        <dbReference type="ARBA" id="ARBA00012513"/>
    </source>
</evidence>
<dbReference type="Ensembl" id="ENSACAT00000014601.4">
    <property type="protein sequence ID" value="ENSACAP00000014308.3"/>
    <property type="gene ID" value="ENSACAG00000014594.4"/>
</dbReference>
<evidence type="ECO:0000256" key="1">
    <source>
        <dbReference type="ARBA" id="ARBA00010886"/>
    </source>
</evidence>
<dbReference type="SUPFAM" id="SSF56112">
    <property type="entry name" value="Protein kinase-like (PK-like)"/>
    <property type="match status" value="1"/>
</dbReference>
<comment type="similarity">
    <text evidence="1">Belongs to the protein kinase superfamily. NEK Ser/Thr protein kinase family. NIMA subfamily.</text>
</comment>
<dbReference type="InterPro" id="IPR011009">
    <property type="entry name" value="Kinase-like_dom_sf"/>
</dbReference>
<dbReference type="GO" id="GO:0004672">
    <property type="term" value="F:protein kinase activity"/>
    <property type="evidence" value="ECO:0000318"/>
    <property type="project" value="GO_Central"/>
</dbReference>
<dbReference type="PROSITE" id="PS50011">
    <property type="entry name" value="PROTEIN_KINASE_DOM"/>
    <property type="match status" value="1"/>
</dbReference>
<dbReference type="PANTHER" id="PTHR44899:SF3">
    <property type="entry name" value="SERINE_THREONINE-PROTEIN KINASE NEK1"/>
    <property type="match status" value="1"/>
</dbReference>
<dbReference type="InParanoid" id="H9GL90"/>
<dbReference type="PROSITE" id="PS00108">
    <property type="entry name" value="PROTEIN_KINASE_ST"/>
    <property type="match status" value="1"/>
</dbReference>
<dbReference type="GeneTree" id="ENSGT00940000165959"/>
<organism evidence="14 15">
    <name type="scientific">Anolis carolinensis</name>
    <name type="common">Green anole</name>
    <name type="synonym">American chameleon</name>
    <dbReference type="NCBI Taxonomy" id="28377"/>
    <lineage>
        <taxon>Eukaryota</taxon>
        <taxon>Metazoa</taxon>
        <taxon>Chordata</taxon>
        <taxon>Craniata</taxon>
        <taxon>Vertebrata</taxon>
        <taxon>Euteleostomi</taxon>
        <taxon>Lepidosauria</taxon>
        <taxon>Squamata</taxon>
        <taxon>Bifurcata</taxon>
        <taxon>Unidentata</taxon>
        <taxon>Episquamata</taxon>
        <taxon>Toxicofera</taxon>
        <taxon>Iguania</taxon>
        <taxon>Dactyloidae</taxon>
        <taxon>Anolis</taxon>
    </lineage>
</organism>
<dbReference type="STRING" id="28377.ENSACAP00000014308"/>
<evidence type="ECO:0000256" key="11">
    <source>
        <dbReference type="RuleBase" id="RU000304"/>
    </source>
</evidence>
<reference evidence="14" key="2">
    <citation type="submission" date="2025-08" db="UniProtKB">
        <authorList>
            <consortium name="Ensembl"/>
        </authorList>
    </citation>
    <scope>IDENTIFICATION</scope>
</reference>
<evidence type="ECO:0000259" key="13">
    <source>
        <dbReference type="PROSITE" id="PS50011"/>
    </source>
</evidence>
<evidence type="ECO:0000256" key="6">
    <source>
        <dbReference type="ARBA" id="ARBA00022777"/>
    </source>
</evidence>
<dbReference type="OrthoDB" id="248923at2759"/>
<feature type="binding site" evidence="10">
    <location>
        <position position="41"/>
    </location>
    <ligand>
        <name>ATP</name>
        <dbReference type="ChEBI" id="CHEBI:30616"/>
    </ligand>
</feature>
<dbReference type="Proteomes" id="UP000001646">
    <property type="component" value="Unplaced"/>
</dbReference>
<gene>
    <name evidence="14" type="primary">LOC103281236</name>
</gene>
<keyword evidence="15" id="KW-1185">Reference proteome</keyword>
<proteinExistence type="inferred from homology"/>
<dbReference type="GeneID" id="103281236"/>
<dbReference type="Bgee" id="ENSACAG00000014594">
    <property type="expression patterns" value="Expressed in brain and 1 other cell type or tissue"/>
</dbReference>
<feature type="region of interest" description="Disordered" evidence="12">
    <location>
        <begin position="311"/>
        <end position="336"/>
    </location>
</feature>
<evidence type="ECO:0000256" key="5">
    <source>
        <dbReference type="ARBA" id="ARBA00022741"/>
    </source>
</evidence>
<comment type="catalytic activity">
    <reaction evidence="9">
        <text>L-seryl-[protein] + ATP = O-phospho-L-seryl-[protein] + ADP + H(+)</text>
        <dbReference type="Rhea" id="RHEA:17989"/>
        <dbReference type="Rhea" id="RHEA-COMP:9863"/>
        <dbReference type="Rhea" id="RHEA-COMP:11604"/>
        <dbReference type="ChEBI" id="CHEBI:15378"/>
        <dbReference type="ChEBI" id="CHEBI:29999"/>
        <dbReference type="ChEBI" id="CHEBI:30616"/>
        <dbReference type="ChEBI" id="CHEBI:83421"/>
        <dbReference type="ChEBI" id="CHEBI:456216"/>
        <dbReference type="EC" id="2.7.11.1"/>
    </reaction>
</comment>
<feature type="domain" description="Protein kinase" evidence="13">
    <location>
        <begin position="4"/>
        <end position="269"/>
    </location>
</feature>
<sequence>MEKYETLLSIGVGASAEVFLVRDAQTKELFAVKKVKTVPGKRLRDKEAILREVAILRQLRHPHVVACHDHFLDPGGAHVFIVQEYCDGGSLDVHIRSQTAEVGKCGRAAHFPESTVMRWFVQLAMAVQYIHARKILHRDIKSSNVFLTRDRILKLGDFGISKVMDETAELASTFVGTPYYLSPELCEDVPYSSKADVWALGCVLFETCALRPPFQALSLISLFDKIVRGHHAPVPSCYSAPLHGLIGAILQKDPNKRPCTNTILAFPYVQEHLSIFLLQRGTEPEVFHEVLPRSHGPKPCVNCQVLAPRSEPLRPDLHQGNHNQEDTSSISSSGSHYSADFEDTGTSYSSHSSEDITFNTATAIEALTETGIREGWVYVLGGRGLAGRS</sequence>
<evidence type="ECO:0000256" key="10">
    <source>
        <dbReference type="PROSITE-ProRule" id="PRU10141"/>
    </source>
</evidence>
<keyword evidence="5 10" id="KW-0547">Nucleotide-binding</keyword>
<dbReference type="HOGENOM" id="CLU_000288_63_23_1"/>
<reference evidence="14" key="3">
    <citation type="submission" date="2025-09" db="UniProtKB">
        <authorList>
            <consortium name="Ensembl"/>
        </authorList>
    </citation>
    <scope>IDENTIFICATION</scope>
</reference>
<evidence type="ECO:0000313" key="15">
    <source>
        <dbReference type="Proteomes" id="UP000001646"/>
    </source>
</evidence>
<feature type="compositionally biased region" description="Basic and acidic residues" evidence="12">
    <location>
        <begin position="311"/>
        <end position="325"/>
    </location>
</feature>
<evidence type="ECO:0000256" key="9">
    <source>
        <dbReference type="ARBA" id="ARBA00048679"/>
    </source>
</evidence>
<dbReference type="GO" id="GO:0005524">
    <property type="term" value="F:ATP binding"/>
    <property type="evidence" value="ECO:0007669"/>
    <property type="project" value="UniProtKB-UniRule"/>
</dbReference>
<dbReference type="FunFam" id="1.10.510.10:FF:001332">
    <property type="entry name" value="Serine/threonine-protein kinase Nek1"/>
    <property type="match status" value="1"/>
</dbReference>
<keyword evidence="3 11" id="KW-0723">Serine/threonine-protein kinase</keyword>
<evidence type="ECO:0000256" key="4">
    <source>
        <dbReference type="ARBA" id="ARBA00022679"/>
    </source>
</evidence>
<dbReference type="InterPro" id="IPR017441">
    <property type="entry name" value="Protein_kinase_ATP_BS"/>
</dbReference>
<evidence type="ECO:0000256" key="3">
    <source>
        <dbReference type="ARBA" id="ARBA00022527"/>
    </source>
</evidence>
<dbReference type="AlphaFoldDB" id="H9GL90"/>
<dbReference type="InterPro" id="IPR000719">
    <property type="entry name" value="Prot_kinase_dom"/>
</dbReference>
<dbReference type="eggNOG" id="KOG0589">
    <property type="taxonomic scope" value="Eukaryota"/>
</dbReference>
<dbReference type="InterPro" id="IPR008271">
    <property type="entry name" value="Ser/Thr_kinase_AS"/>
</dbReference>
<name>H9GL90_ANOCA</name>
<evidence type="ECO:0000313" key="14">
    <source>
        <dbReference type="Ensembl" id="ENSACAP00000014308.3"/>
    </source>
</evidence>
<dbReference type="PANTHER" id="PTHR44899">
    <property type="entry name" value="CAMK FAMILY PROTEIN KINASE"/>
    <property type="match status" value="1"/>
</dbReference>
<protein>
    <recommendedName>
        <fullName evidence="2">non-specific serine/threonine protein kinase</fullName>
        <ecNumber evidence="2">2.7.11.1</ecNumber>
    </recommendedName>
</protein>
<dbReference type="GO" id="GO:0004674">
    <property type="term" value="F:protein serine/threonine kinase activity"/>
    <property type="evidence" value="ECO:0007669"/>
    <property type="project" value="UniProtKB-KW"/>
</dbReference>
<comment type="catalytic activity">
    <reaction evidence="8">
        <text>L-threonyl-[protein] + ATP = O-phospho-L-threonyl-[protein] + ADP + H(+)</text>
        <dbReference type="Rhea" id="RHEA:46608"/>
        <dbReference type="Rhea" id="RHEA-COMP:11060"/>
        <dbReference type="Rhea" id="RHEA-COMP:11605"/>
        <dbReference type="ChEBI" id="CHEBI:15378"/>
        <dbReference type="ChEBI" id="CHEBI:30013"/>
        <dbReference type="ChEBI" id="CHEBI:30616"/>
        <dbReference type="ChEBI" id="CHEBI:61977"/>
        <dbReference type="ChEBI" id="CHEBI:456216"/>
        <dbReference type="EC" id="2.7.11.1"/>
    </reaction>
</comment>
<evidence type="ECO:0000256" key="8">
    <source>
        <dbReference type="ARBA" id="ARBA00047899"/>
    </source>
</evidence>
<dbReference type="KEGG" id="acs:103281236"/>
<accession>H9GL90</accession>